<protein>
    <recommendedName>
        <fullName evidence="4">Kinesin light chain</fullName>
    </recommendedName>
</protein>
<dbReference type="VEuPathDB" id="FungiDB:ASPSYDRAFT_52710"/>
<gene>
    <name evidence="2" type="ORF">ASPSYDRAFT_52710</name>
</gene>
<feature type="region of interest" description="Disordered" evidence="1">
    <location>
        <begin position="50"/>
        <end position="73"/>
    </location>
</feature>
<name>A0A1L9SXU5_9EURO</name>
<dbReference type="EMBL" id="KV878608">
    <property type="protein sequence ID" value="OJJ51969.1"/>
    <property type="molecule type" value="Genomic_DNA"/>
</dbReference>
<dbReference type="GeneID" id="63764613"/>
<dbReference type="Proteomes" id="UP000184356">
    <property type="component" value="Unassembled WGS sequence"/>
</dbReference>
<dbReference type="OrthoDB" id="5986190at2759"/>
<proteinExistence type="predicted"/>
<evidence type="ECO:0008006" key="4">
    <source>
        <dbReference type="Google" id="ProtNLM"/>
    </source>
</evidence>
<dbReference type="AlphaFoldDB" id="A0A1L9SXU5"/>
<dbReference type="RefSeq" id="XP_040695775.1">
    <property type="nucleotide sequence ID" value="XM_040848540.1"/>
</dbReference>
<reference evidence="3" key="1">
    <citation type="journal article" date="2017" name="Genome Biol.">
        <title>Comparative genomics reveals high biological diversity and specific adaptations in the industrially and medically important fungal genus Aspergillus.</title>
        <authorList>
            <person name="de Vries R.P."/>
            <person name="Riley R."/>
            <person name="Wiebenga A."/>
            <person name="Aguilar-Osorio G."/>
            <person name="Amillis S."/>
            <person name="Uchima C.A."/>
            <person name="Anderluh G."/>
            <person name="Asadollahi M."/>
            <person name="Askin M."/>
            <person name="Barry K."/>
            <person name="Battaglia E."/>
            <person name="Bayram O."/>
            <person name="Benocci T."/>
            <person name="Braus-Stromeyer S.A."/>
            <person name="Caldana C."/>
            <person name="Canovas D."/>
            <person name="Cerqueira G.C."/>
            <person name="Chen F."/>
            <person name="Chen W."/>
            <person name="Choi C."/>
            <person name="Clum A."/>
            <person name="Dos Santos R.A."/>
            <person name="Damasio A.R."/>
            <person name="Diallinas G."/>
            <person name="Emri T."/>
            <person name="Fekete E."/>
            <person name="Flipphi M."/>
            <person name="Freyberg S."/>
            <person name="Gallo A."/>
            <person name="Gournas C."/>
            <person name="Habgood R."/>
            <person name="Hainaut M."/>
            <person name="Harispe M.L."/>
            <person name="Henrissat B."/>
            <person name="Hilden K.S."/>
            <person name="Hope R."/>
            <person name="Hossain A."/>
            <person name="Karabika E."/>
            <person name="Karaffa L."/>
            <person name="Karanyi Z."/>
            <person name="Krasevec N."/>
            <person name="Kuo A."/>
            <person name="Kusch H."/>
            <person name="LaButti K."/>
            <person name="Lagendijk E.L."/>
            <person name="Lapidus A."/>
            <person name="Levasseur A."/>
            <person name="Lindquist E."/>
            <person name="Lipzen A."/>
            <person name="Logrieco A.F."/>
            <person name="MacCabe A."/>
            <person name="Maekelae M.R."/>
            <person name="Malavazi I."/>
            <person name="Melin P."/>
            <person name="Meyer V."/>
            <person name="Mielnichuk N."/>
            <person name="Miskei M."/>
            <person name="Molnar A.P."/>
            <person name="Mule G."/>
            <person name="Ngan C.Y."/>
            <person name="Orejas M."/>
            <person name="Orosz E."/>
            <person name="Ouedraogo J.P."/>
            <person name="Overkamp K.M."/>
            <person name="Park H.-S."/>
            <person name="Perrone G."/>
            <person name="Piumi F."/>
            <person name="Punt P.J."/>
            <person name="Ram A.F."/>
            <person name="Ramon A."/>
            <person name="Rauscher S."/>
            <person name="Record E."/>
            <person name="Riano-Pachon D.M."/>
            <person name="Robert V."/>
            <person name="Roehrig J."/>
            <person name="Ruller R."/>
            <person name="Salamov A."/>
            <person name="Salih N.S."/>
            <person name="Samson R.A."/>
            <person name="Sandor E."/>
            <person name="Sanguinetti M."/>
            <person name="Schuetze T."/>
            <person name="Sepcic K."/>
            <person name="Shelest E."/>
            <person name="Sherlock G."/>
            <person name="Sophianopoulou V."/>
            <person name="Squina F.M."/>
            <person name="Sun H."/>
            <person name="Susca A."/>
            <person name="Todd R.B."/>
            <person name="Tsang A."/>
            <person name="Unkles S.E."/>
            <person name="van de Wiele N."/>
            <person name="van Rossen-Uffink D."/>
            <person name="Oliveira J.V."/>
            <person name="Vesth T.C."/>
            <person name="Visser J."/>
            <person name="Yu J.-H."/>
            <person name="Zhou M."/>
            <person name="Andersen M.R."/>
            <person name="Archer D.B."/>
            <person name="Baker S.E."/>
            <person name="Benoit I."/>
            <person name="Brakhage A.A."/>
            <person name="Braus G.H."/>
            <person name="Fischer R."/>
            <person name="Frisvad J.C."/>
            <person name="Goldman G.H."/>
            <person name="Houbraken J."/>
            <person name="Oakley B."/>
            <person name="Pocsi I."/>
            <person name="Scazzocchio C."/>
            <person name="Seiboth B."/>
            <person name="vanKuyk P.A."/>
            <person name="Wortman J."/>
            <person name="Dyer P.S."/>
            <person name="Grigoriev I.V."/>
        </authorList>
    </citation>
    <scope>NUCLEOTIDE SEQUENCE [LARGE SCALE GENOMIC DNA]</scope>
    <source>
        <strain evidence="3">CBS 593.65</strain>
    </source>
</reference>
<organism evidence="2 3">
    <name type="scientific">Aspergillus sydowii CBS 593.65</name>
    <dbReference type="NCBI Taxonomy" id="1036612"/>
    <lineage>
        <taxon>Eukaryota</taxon>
        <taxon>Fungi</taxon>
        <taxon>Dikarya</taxon>
        <taxon>Ascomycota</taxon>
        <taxon>Pezizomycotina</taxon>
        <taxon>Eurotiomycetes</taxon>
        <taxon>Eurotiomycetidae</taxon>
        <taxon>Eurotiales</taxon>
        <taxon>Aspergillaceae</taxon>
        <taxon>Aspergillus</taxon>
        <taxon>Aspergillus subgen. Nidulantes</taxon>
    </lineage>
</organism>
<dbReference type="Pfam" id="PF13374">
    <property type="entry name" value="TPR_10"/>
    <property type="match status" value="1"/>
</dbReference>
<evidence type="ECO:0000256" key="1">
    <source>
        <dbReference type="SAM" id="MobiDB-lite"/>
    </source>
</evidence>
<sequence>METRKRILGLEYPDTLSSFNNLAHTCNSQQRINDAIGLIKKSFELRHSVLGPSHPQPPSPLGLLKSGVKRSNC</sequence>
<dbReference type="InterPro" id="IPR011990">
    <property type="entry name" value="TPR-like_helical_dom_sf"/>
</dbReference>
<keyword evidence="3" id="KW-1185">Reference proteome</keyword>
<dbReference type="STRING" id="1036612.A0A1L9SXU5"/>
<accession>A0A1L9SXU5</accession>
<evidence type="ECO:0000313" key="3">
    <source>
        <dbReference type="Proteomes" id="UP000184356"/>
    </source>
</evidence>
<evidence type="ECO:0000313" key="2">
    <source>
        <dbReference type="EMBL" id="OJJ51969.1"/>
    </source>
</evidence>
<dbReference type="Gene3D" id="1.25.40.10">
    <property type="entry name" value="Tetratricopeptide repeat domain"/>
    <property type="match status" value="1"/>
</dbReference>